<gene>
    <name evidence="1" type="ORF">TEQG_04214</name>
</gene>
<dbReference type="HOGENOM" id="CLU_2293676_0_0_1"/>
<dbReference type="Proteomes" id="UP000009169">
    <property type="component" value="Unassembled WGS sequence"/>
</dbReference>
<reference evidence="2" key="1">
    <citation type="journal article" date="2012" name="MBio">
        <title>Comparative genome analysis of Trichophyton rubrum and related dermatophytes reveals candidate genes involved in infection.</title>
        <authorList>
            <person name="Martinez D.A."/>
            <person name="Oliver B.G."/>
            <person name="Graeser Y."/>
            <person name="Goldberg J.M."/>
            <person name="Li W."/>
            <person name="Martinez-Rossi N.M."/>
            <person name="Monod M."/>
            <person name="Shelest E."/>
            <person name="Barton R.C."/>
            <person name="Birch E."/>
            <person name="Brakhage A.A."/>
            <person name="Chen Z."/>
            <person name="Gurr S.J."/>
            <person name="Heiman D."/>
            <person name="Heitman J."/>
            <person name="Kosti I."/>
            <person name="Rossi A."/>
            <person name="Saif S."/>
            <person name="Samalova M."/>
            <person name="Saunders C.W."/>
            <person name="Shea T."/>
            <person name="Summerbell R.C."/>
            <person name="Xu J."/>
            <person name="Young S."/>
            <person name="Zeng Q."/>
            <person name="Birren B.W."/>
            <person name="Cuomo C.A."/>
            <person name="White T.C."/>
        </authorList>
    </citation>
    <scope>NUCLEOTIDE SEQUENCE [LARGE SCALE GENOMIC DNA]</scope>
    <source>
        <strain evidence="2">ATCC MYA-4606 / CBS 127.97</strain>
    </source>
</reference>
<dbReference type="AlphaFoldDB" id="F2PTW6"/>
<accession>F2PTW6</accession>
<organism evidence="1 2">
    <name type="scientific">Trichophyton equinum (strain ATCC MYA-4606 / CBS 127.97)</name>
    <name type="common">Horse ringworm fungus</name>
    <dbReference type="NCBI Taxonomy" id="559882"/>
    <lineage>
        <taxon>Eukaryota</taxon>
        <taxon>Fungi</taxon>
        <taxon>Dikarya</taxon>
        <taxon>Ascomycota</taxon>
        <taxon>Pezizomycotina</taxon>
        <taxon>Eurotiomycetes</taxon>
        <taxon>Eurotiomycetidae</taxon>
        <taxon>Onygenales</taxon>
        <taxon>Arthrodermataceae</taxon>
        <taxon>Trichophyton</taxon>
    </lineage>
</organism>
<sequence length="101" mass="11361">MPATFGGLIESGNVKDRVQFNRAGRSSKTKRVHITYSCAYEFITSQCQYLFRHVKGKGEGMGNGKSWCHCCKETIYNGIDRVIGARKEKEKKGGGKKEIIR</sequence>
<evidence type="ECO:0000313" key="2">
    <source>
        <dbReference type="Proteomes" id="UP000009169"/>
    </source>
</evidence>
<dbReference type="EMBL" id="DS995739">
    <property type="protein sequence ID" value="EGE05334.1"/>
    <property type="molecule type" value="Genomic_DNA"/>
</dbReference>
<keyword evidence="2" id="KW-1185">Reference proteome</keyword>
<protein>
    <submittedName>
        <fullName evidence="1">Uncharacterized protein</fullName>
    </submittedName>
</protein>
<dbReference type="VEuPathDB" id="FungiDB:TEQG_04214"/>
<evidence type="ECO:0000313" key="1">
    <source>
        <dbReference type="EMBL" id="EGE05334.1"/>
    </source>
</evidence>
<name>F2PTW6_TRIEC</name>
<proteinExistence type="predicted"/>